<dbReference type="SUPFAM" id="SSF48657">
    <property type="entry name" value="FinO-like"/>
    <property type="match status" value="1"/>
</dbReference>
<dbReference type="GO" id="GO:0005829">
    <property type="term" value="C:cytosol"/>
    <property type="evidence" value="ECO:0007669"/>
    <property type="project" value="TreeGrafter"/>
</dbReference>
<organism evidence="6 7">
    <name type="scientific">Ramlibacter aurantiacus</name>
    <dbReference type="NCBI Taxonomy" id="2801330"/>
    <lineage>
        <taxon>Bacteria</taxon>
        <taxon>Pseudomonadati</taxon>
        <taxon>Pseudomonadota</taxon>
        <taxon>Betaproteobacteria</taxon>
        <taxon>Burkholderiales</taxon>
        <taxon>Comamonadaceae</taxon>
        <taxon>Ramlibacter</taxon>
    </lineage>
</organism>
<evidence type="ECO:0000256" key="3">
    <source>
        <dbReference type="ARBA" id="ARBA00023186"/>
    </source>
</evidence>
<dbReference type="EMBL" id="JAEQNA010000004">
    <property type="protein sequence ID" value="MBL0421234.1"/>
    <property type="molecule type" value="Genomic_DNA"/>
</dbReference>
<dbReference type="GO" id="GO:0034057">
    <property type="term" value="F:RNA strand-exchange activity"/>
    <property type="evidence" value="ECO:0007669"/>
    <property type="project" value="InterPro"/>
</dbReference>
<dbReference type="SMART" id="SM00945">
    <property type="entry name" value="ProQ"/>
    <property type="match status" value="1"/>
</dbReference>
<evidence type="ECO:0000256" key="4">
    <source>
        <dbReference type="SAM" id="MobiDB-lite"/>
    </source>
</evidence>
<dbReference type="InterPro" id="IPR036442">
    <property type="entry name" value="ProQ/FinO_sf"/>
</dbReference>
<evidence type="ECO:0000313" key="6">
    <source>
        <dbReference type="EMBL" id="MBL0421234.1"/>
    </source>
</evidence>
<dbReference type="GO" id="GO:0010608">
    <property type="term" value="P:post-transcriptional regulation of gene expression"/>
    <property type="evidence" value="ECO:0007669"/>
    <property type="project" value="InterPro"/>
</dbReference>
<keyword evidence="7" id="KW-1185">Reference proteome</keyword>
<dbReference type="GO" id="GO:0033592">
    <property type="term" value="F:RNA strand annealing activity"/>
    <property type="evidence" value="ECO:0007669"/>
    <property type="project" value="InterPro"/>
</dbReference>
<evidence type="ECO:0000256" key="2">
    <source>
        <dbReference type="ARBA" id="ARBA00022884"/>
    </source>
</evidence>
<keyword evidence="2" id="KW-0694">RNA-binding</keyword>
<dbReference type="PANTHER" id="PTHR38106">
    <property type="entry name" value="RNA CHAPERONE PROQ"/>
    <property type="match status" value="1"/>
</dbReference>
<sequence length="215" mass="24119">MQESQTPPRQARPQRRPARPQRDVHPLLQRLWELHPRLFGARFRPLKIGIFEDLMTRHPGAFEKDQLKAALAQHVRSTRYLESVANGEDRCDLDGEPVEPVALEHVQHAILEVFRRRQSQGRGEASRGWAVARLAQAVQASGLAREAYLERVRTQDTTALGLLDEAFGQVAAETARREALVRAYRASGKSPEEFAEMYGLDVAVVRQAIGEPSGA</sequence>
<dbReference type="Pfam" id="PF04352">
    <property type="entry name" value="ProQ"/>
    <property type="match status" value="1"/>
</dbReference>
<dbReference type="RefSeq" id="WP_201684310.1">
    <property type="nucleotide sequence ID" value="NZ_JAEQNA010000004.1"/>
</dbReference>
<proteinExistence type="predicted"/>
<feature type="region of interest" description="Disordered" evidence="4">
    <location>
        <begin position="1"/>
        <end position="23"/>
    </location>
</feature>
<evidence type="ECO:0000256" key="1">
    <source>
        <dbReference type="ARBA" id="ARBA00022490"/>
    </source>
</evidence>
<gene>
    <name evidence="6" type="ORF">JI739_12820</name>
</gene>
<feature type="domain" description="ProQ/FinO" evidence="5">
    <location>
        <begin position="19"/>
        <end position="129"/>
    </location>
</feature>
<dbReference type="InterPro" id="IPR023529">
    <property type="entry name" value="ProQ"/>
</dbReference>
<dbReference type="PANTHER" id="PTHR38106:SF1">
    <property type="entry name" value="RNA CHAPERONE PROQ"/>
    <property type="match status" value="1"/>
</dbReference>
<dbReference type="Gene3D" id="1.10.1710.10">
    <property type="entry name" value="ProQ/FinO domain"/>
    <property type="match status" value="1"/>
</dbReference>
<comment type="caution">
    <text evidence="6">The sequence shown here is derived from an EMBL/GenBank/DDBJ whole genome shotgun (WGS) entry which is preliminary data.</text>
</comment>
<dbReference type="Proteomes" id="UP000613011">
    <property type="component" value="Unassembled WGS sequence"/>
</dbReference>
<dbReference type="InterPro" id="IPR016103">
    <property type="entry name" value="ProQ/FinO"/>
</dbReference>
<evidence type="ECO:0000313" key="7">
    <source>
        <dbReference type="Proteomes" id="UP000613011"/>
    </source>
</evidence>
<keyword evidence="1" id="KW-0963">Cytoplasm</keyword>
<accession>A0A937D256</accession>
<protein>
    <submittedName>
        <fullName evidence="6">Prop effector</fullName>
    </submittedName>
</protein>
<evidence type="ECO:0000259" key="5">
    <source>
        <dbReference type="SMART" id="SM00945"/>
    </source>
</evidence>
<reference evidence="6" key="1">
    <citation type="submission" date="2021-01" db="EMBL/GenBank/DDBJ databases">
        <title>Ramlibacter sp. strain AW1 16S ribosomal RNA gene Genome sequencing and assembly.</title>
        <authorList>
            <person name="Kang M."/>
        </authorList>
    </citation>
    <scope>NUCLEOTIDE SEQUENCE</scope>
    <source>
        <strain evidence="6">AW1</strain>
    </source>
</reference>
<name>A0A937D256_9BURK</name>
<dbReference type="AlphaFoldDB" id="A0A937D256"/>
<keyword evidence="3" id="KW-0143">Chaperone</keyword>